<evidence type="ECO:0000259" key="4">
    <source>
        <dbReference type="Pfam" id="PF07687"/>
    </source>
</evidence>
<evidence type="ECO:0000256" key="1">
    <source>
        <dbReference type="ARBA" id="ARBA00006247"/>
    </source>
</evidence>
<organism evidence="5">
    <name type="scientific">Cyberlindnera fabianii</name>
    <name type="common">Yeast</name>
    <name type="synonym">Hansenula fabianii</name>
    <dbReference type="NCBI Taxonomy" id="36022"/>
    <lineage>
        <taxon>Eukaryota</taxon>
        <taxon>Fungi</taxon>
        <taxon>Dikarya</taxon>
        <taxon>Ascomycota</taxon>
        <taxon>Saccharomycotina</taxon>
        <taxon>Saccharomycetes</taxon>
        <taxon>Phaffomycetales</taxon>
        <taxon>Phaffomycetaceae</taxon>
        <taxon>Cyberlindnera</taxon>
    </lineage>
</organism>
<dbReference type="PANTHER" id="PTHR32494">
    <property type="entry name" value="ALLANTOATE DEIMINASE-RELATED"/>
    <property type="match status" value="1"/>
</dbReference>
<evidence type="ECO:0000256" key="3">
    <source>
        <dbReference type="SAM" id="MobiDB-lite"/>
    </source>
</evidence>
<dbReference type="InterPro" id="IPR002933">
    <property type="entry name" value="Peptidase_M20"/>
</dbReference>
<evidence type="ECO:0000313" key="5">
    <source>
        <dbReference type="EMBL" id="CDR42463.1"/>
    </source>
</evidence>
<dbReference type="Gene3D" id="3.30.70.360">
    <property type="match status" value="1"/>
</dbReference>
<gene>
    <name evidence="5" type="ORF">CYFA0S_09e04126g</name>
</gene>
<dbReference type="InterPro" id="IPR036264">
    <property type="entry name" value="Bact_exopeptidase_dim_dom"/>
</dbReference>
<dbReference type="PIRSF" id="PIRSF001235">
    <property type="entry name" value="Amidase_carbamoylase"/>
    <property type="match status" value="1"/>
</dbReference>
<dbReference type="SUPFAM" id="SSF53187">
    <property type="entry name" value="Zn-dependent exopeptidases"/>
    <property type="match status" value="1"/>
</dbReference>
<dbReference type="CDD" id="cd03884">
    <property type="entry name" value="M20_bAS"/>
    <property type="match status" value="1"/>
</dbReference>
<dbReference type="PANTHER" id="PTHR32494:SF5">
    <property type="entry name" value="ALLANTOATE AMIDOHYDROLASE"/>
    <property type="match status" value="1"/>
</dbReference>
<feature type="compositionally biased region" description="Low complexity" evidence="3">
    <location>
        <begin position="1"/>
        <end position="12"/>
    </location>
</feature>
<accession>A0A061AXT1</accession>
<dbReference type="Pfam" id="PF07687">
    <property type="entry name" value="M20_dimer"/>
    <property type="match status" value="1"/>
</dbReference>
<name>A0A061AXT1_CYBFA</name>
<dbReference type="Pfam" id="PF01546">
    <property type="entry name" value="Peptidase_M20"/>
    <property type="match status" value="1"/>
</dbReference>
<dbReference type="NCBIfam" id="TIGR01879">
    <property type="entry name" value="hydantase"/>
    <property type="match status" value="1"/>
</dbReference>
<dbReference type="OrthoDB" id="4676at2759"/>
<dbReference type="PhylomeDB" id="A0A061AXT1"/>
<evidence type="ECO:0000256" key="2">
    <source>
        <dbReference type="ARBA" id="ARBA00022801"/>
    </source>
</evidence>
<keyword evidence="2" id="KW-0378">Hydrolase</keyword>
<reference evidence="5" key="1">
    <citation type="journal article" date="2014" name="Genome Announc.">
        <title>Genome sequence of the yeast Cyberlindnera fabianii (Hansenula fabianii).</title>
        <authorList>
            <person name="Freel K.C."/>
            <person name="Sarilar V."/>
            <person name="Neuveglise C."/>
            <person name="Devillers H."/>
            <person name="Friedrich A."/>
            <person name="Schacherer J."/>
        </authorList>
    </citation>
    <scope>NUCLEOTIDE SEQUENCE</scope>
    <source>
        <strain evidence="5">YJS4271</strain>
    </source>
</reference>
<dbReference type="VEuPathDB" id="FungiDB:BON22_2734"/>
<dbReference type="InterPro" id="IPR011650">
    <property type="entry name" value="Peptidase_M20_dimer"/>
</dbReference>
<dbReference type="SUPFAM" id="SSF55031">
    <property type="entry name" value="Bacterial exopeptidase dimerisation domain"/>
    <property type="match status" value="1"/>
</dbReference>
<feature type="region of interest" description="Disordered" evidence="3">
    <location>
        <begin position="1"/>
        <end position="23"/>
    </location>
</feature>
<comment type="similarity">
    <text evidence="1">Belongs to the peptidase M20A family.</text>
</comment>
<dbReference type="EMBL" id="LK052894">
    <property type="protein sequence ID" value="CDR42463.1"/>
    <property type="molecule type" value="Genomic_DNA"/>
</dbReference>
<dbReference type="GO" id="GO:0016813">
    <property type="term" value="F:hydrolase activity, acting on carbon-nitrogen (but not peptide) bonds, in linear amidines"/>
    <property type="evidence" value="ECO:0007669"/>
    <property type="project" value="InterPro"/>
</dbReference>
<dbReference type="Gene3D" id="3.40.630.10">
    <property type="entry name" value="Zn peptidases"/>
    <property type="match status" value="1"/>
</dbReference>
<feature type="domain" description="Peptidase M20 dimerisation" evidence="4">
    <location>
        <begin position="241"/>
        <end position="343"/>
    </location>
</feature>
<dbReference type="InterPro" id="IPR010158">
    <property type="entry name" value="Amidase_Cbmase"/>
</dbReference>
<protein>
    <submittedName>
        <fullName evidence="5">CYFA0S09e04126g1_1</fullName>
    </submittedName>
</protein>
<proteinExistence type="inferred from homology"/>
<sequence>MSTTQTTTETTTLHLSPQHPAHSLTIQPGRLINTIHETAEWGAKFPWGEDPTETGVTRLALSDEDKKVKDWLIQETKKLGCEVTVDSMGTIFALYPGLEKDAKPTAIGSHLDTQPTGGRYDGILGVLTGLEVLRTLKENNYTPRYPIVLINWMNEEGARWPMALMASSVWAGVYKEEDIYEMESITDEIPKKVGDELERIGYKGEMKASHLNYPIAAHFEIHIEQGPALEREGKKIGIVTGVQGYSWWKVHVKGKAQHTGTTPMDMRSDTLLAVAKMIIRVNEIAAEFGGMGSTGTLDLSPGVMNVIPGEVTFGMDFRHTDDVYMQKQIDEAKSSFQRIAKETGDKITVEFEHIHTQAATHFNETCIQCVRESAFELYGEEATREIVSGAGHDSCCTALHVPTSMIFIPSRDGISHNPEEYSTPEQCHEGFITMLGAVLKYDALREE</sequence>
<dbReference type="AlphaFoldDB" id="A0A061AXT1"/>